<organism evidence="3 4">
    <name type="scientific">Mycolicibacterium fluoranthenivorans</name>
    <dbReference type="NCBI Taxonomy" id="258505"/>
    <lineage>
        <taxon>Bacteria</taxon>
        <taxon>Bacillati</taxon>
        <taxon>Actinomycetota</taxon>
        <taxon>Actinomycetes</taxon>
        <taxon>Mycobacteriales</taxon>
        <taxon>Mycobacteriaceae</taxon>
        <taxon>Mycolicibacterium</taxon>
    </lineage>
</organism>
<dbReference type="RefSeq" id="WP_181953120.1">
    <property type="nucleotide sequence ID" value="NZ_FMUB01000015.1"/>
</dbReference>
<reference evidence="4" key="1">
    <citation type="submission" date="2016-10" db="EMBL/GenBank/DDBJ databases">
        <authorList>
            <person name="Varghese N."/>
            <person name="Submissions S."/>
        </authorList>
    </citation>
    <scope>NUCLEOTIDE SEQUENCE [LARGE SCALE GENOMIC DNA]</scope>
    <source>
        <strain evidence="4">UNC267MFSha1.1M11</strain>
    </source>
</reference>
<feature type="region of interest" description="Disordered" evidence="1">
    <location>
        <begin position="126"/>
        <end position="149"/>
    </location>
</feature>
<accession>A0A1G4WYJ4</accession>
<gene>
    <name evidence="3" type="ORF">SAMN02799620_05566</name>
</gene>
<evidence type="ECO:0000259" key="2">
    <source>
        <dbReference type="SMART" id="SM00834"/>
    </source>
</evidence>
<evidence type="ECO:0000256" key="1">
    <source>
        <dbReference type="SAM" id="MobiDB-lite"/>
    </source>
</evidence>
<name>A0A1G4WYJ4_9MYCO</name>
<evidence type="ECO:0000313" key="3">
    <source>
        <dbReference type="EMBL" id="SCX32384.1"/>
    </source>
</evidence>
<dbReference type="InterPro" id="IPR013429">
    <property type="entry name" value="Regulatory_FmdB_Zinc_ribbon"/>
</dbReference>
<dbReference type="STRING" id="1502745.SAMN02799620_05566"/>
<dbReference type="SMART" id="SM00834">
    <property type="entry name" value="CxxC_CXXC_SSSS"/>
    <property type="match status" value="1"/>
</dbReference>
<dbReference type="AlphaFoldDB" id="A0A1G4WYJ4"/>
<sequence>MILYDFGCENGHRFEDALPSMDSAAPDCVVCGSATRRRISKVRIGGLAKTGPSREQMPNTWQAVRQGDKEAVAHWHKLARKREALEERYPELAGDRRPVLAHEGIFADNPLRAGDDVQASVASALATSGGDGCNHRTTTKPIAKESDSA</sequence>
<dbReference type="EMBL" id="FMUB01000015">
    <property type="protein sequence ID" value="SCX32384.1"/>
    <property type="molecule type" value="Genomic_DNA"/>
</dbReference>
<proteinExistence type="predicted"/>
<protein>
    <recommendedName>
        <fullName evidence="2">Putative regulatory protein FmdB zinc ribbon domain-containing protein</fullName>
    </recommendedName>
</protein>
<feature type="domain" description="Putative regulatory protein FmdB zinc ribbon" evidence="2">
    <location>
        <begin position="1"/>
        <end position="40"/>
    </location>
</feature>
<dbReference type="Proteomes" id="UP000199707">
    <property type="component" value="Unassembled WGS sequence"/>
</dbReference>
<evidence type="ECO:0000313" key="4">
    <source>
        <dbReference type="Proteomes" id="UP000199707"/>
    </source>
</evidence>